<accession>A0A5R8KG86</accession>
<feature type="region of interest" description="Disordered" evidence="1">
    <location>
        <begin position="752"/>
        <end position="778"/>
    </location>
</feature>
<comment type="caution">
    <text evidence="3">The sequence shown here is derived from an EMBL/GenBank/DDBJ whole genome shotgun (WGS) entry which is preliminary data.</text>
</comment>
<evidence type="ECO:0000256" key="2">
    <source>
        <dbReference type="SAM" id="Phobius"/>
    </source>
</evidence>
<evidence type="ECO:0000256" key="1">
    <source>
        <dbReference type="SAM" id="MobiDB-lite"/>
    </source>
</evidence>
<evidence type="ECO:0000313" key="4">
    <source>
        <dbReference type="Proteomes" id="UP000306196"/>
    </source>
</evidence>
<keyword evidence="2" id="KW-0472">Membrane</keyword>
<dbReference type="AlphaFoldDB" id="A0A5R8KG86"/>
<dbReference type="EMBL" id="VAUV01000005">
    <property type="protein sequence ID" value="TLD71306.1"/>
    <property type="molecule type" value="Genomic_DNA"/>
</dbReference>
<keyword evidence="4" id="KW-1185">Reference proteome</keyword>
<sequence length="1126" mass="123792">MIISKHHCRSDRGVSLLLTLIIISAVVVLLTIMARLVSVDKRVSAGYSNILRAELAAKAGVADASEVLLDLFQKYPDSVTYWDRQLGATETPGTVFMFRDLPPNQEYVGSNGAAKVYARPLISGAETKEFYPTNEYAQTLPETAVEAAESTDINLPKRFNGKDEKGWIGAPPGKTTLPGKTNLEIRVPWVEITDEDGLVVSRYAYWVEDESFKLNVNKTHERLRGDVATESAGTTGEYQPLASLRGLFDSMVATSVHEARTKLTATDSRMLSPMQIGHTTVLPDEMTAEEFGREYRFLLTTESTGLDLSRIGAKRLNVNHVVRHSLREASLDATGKPDLSSGDVAEEVGKGVERLEAAIHANAPRFGQRFYRLNDADLLVPTPSGSGTAAVVSGKNSLDVLRTALDSHEEMYVRKVAANLFDYISPSANPTVIDNGGNVLLGTPMYAPDIWQTMETVGTEENALVAVGKKRLPYFTEYMLHVKQATGWNDRSPMNDTNGYRDYWLEIDHYFEFWNMTNKDIVPANGDLGPDPYLALENQPGIAVADDTLMPPSNGRPGSDVHEGRPFEIKLDEQFITDAGDEDLIFRAGSVTVITTDPNYKTKGPSWISNKKVYAAKALYQLGTDVTCSDASTFYGPKFEERVEGSRMIPPANARRYHIISYDGRTDREIQFGRNMEGATTMKVVLGNGYGLLDAHPSLAMDKNTTNMLVVKSGRDNMYRGSIADGGLTGQFDPRGNLEPLDYHLEAASSTTATDVSNTSMGRLNGQAGTDTGPKDSHLGDIAREEFADTSYWKSDRVSYVQGASTGPMVVAGEAMKSIGELGHVFDPVRVGSTDMTHLRRRRAGGRTLTVGQPDNAWDGTRTAAVTTAEMAFQTSRSRGWTAWRLADIFTVREDKSMRGDAKVAVEGLYNINGFLRDEGQSLKAFLQGVNFEPGEQSDSNLAGKTLSTSDMESLLRDNLLTVIPPNQLKSGGNALANLMSQRLRRNIPRRFSPLWERGELSQLAMFDPAATLGPLLHTGVNANQVNDRGREEIFRRLVDMITTKGSTYSVYVVGQALNRLGNPISTKAQRVTVRLHPVFDPVLYEPEDEYGAGGDNFDPTDVTEVEKRFRAPDAWTVEIVNVEDA</sequence>
<proteinExistence type="predicted"/>
<dbReference type="Proteomes" id="UP000306196">
    <property type="component" value="Unassembled WGS sequence"/>
</dbReference>
<keyword evidence="2" id="KW-0812">Transmembrane</keyword>
<keyword evidence="2" id="KW-1133">Transmembrane helix</keyword>
<dbReference type="OrthoDB" id="10002184at2"/>
<reference evidence="3 4" key="1">
    <citation type="submission" date="2019-05" db="EMBL/GenBank/DDBJ databases">
        <title>Verrucobacter flavum gen. nov., sp. nov. a new member of the family Verrucomicrobiaceae.</title>
        <authorList>
            <person name="Szuroczki S."/>
            <person name="Abbaszade G."/>
            <person name="Szabo A."/>
            <person name="Felfoldi T."/>
            <person name="Schumann P."/>
            <person name="Boka K."/>
            <person name="Keki Z."/>
            <person name="Toumi M."/>
            <person name="Toth E."/>
        </authorList>
    </citation>
    <scope>NUCLEOTIDE SEQUENCE [LARGE SCALE GENOMIC DNA]</scope>
    <source>
        <strain evidence="3 4">MG-N-17</strain>
    </source>
</reference>
<feature type="transmembrane region" description="Helical" evidence="2">
    <location>
        <begin position="12"/>
        <end position="34"/>
    </location>
</feature>
<feature type="compositionally biased region" description="Polar residues" evidence="1">
    <location>
        <begin position="752"/>
        <end position="770"/>
    </location>
</feature>
<organism evidence="3 4">
    <name type="scientific">Phragmitibacter flavus</name>
    <dbReference type="NCBI Taxonomy" id="2576071"/>
    <lineage>
        <taxon>Bacteria</taxon>
        <taxon>Pseudomonadati</taxon>
        <taxon>Verrucomicrobiota</taxon>
        <taxon>Verrucomicrobiia</taxon>
        <taxon>Verrucomicrobiales</taxon>
        <taxon>Verrucomicrobiaceae</taxon>
        <taxon>Phragmitibacter</taxon>
    </lineage>
</organism>
<protein>
    <recommendedName>
        <fullName evidence="5">Verru_Chthon cassette protein A</fullName>
    </recommendedName>
</protein>
<gene>
    <name evidence="3" type="ORF">FEM03_07180</name>
</gene>
<name>A0A5R8KG86_9BACT</name>
<evidence type="ECO:0000313" key="3">
    <source>
        <dbReference type="EMBL" id="TLD71306.1"/>
    </source>
</evidence>
<dbReference type="RefSeq" id="WP_138085521.1">
    <property type="nucleotide sequence ID" value="NZ_VAUV01000005.1"/>
</dbReference>
<evidence type="ECO:0008006" key="5">
    <source>
        <dbReference type="Google" id="ProtNLM"/>
    </source>
</evidence>